<dbReference type="EMBL" id="CP018839">
    <property type="protein sequence ID" value="APR04193.1"/>
    <property type="molecule type" value="Genomic_DNA"/>
</dbReference>
<keyword evidence="2" id="KW-1185">Reference proteome</keyword>
<protein>
    <submittedName>
        <fullName evidence="1">Uncharacterized protein</fullName>
    </submittedName>
</protein>
<dbReference type="STRING" id="96773.Tchl_1334"/>
<reference evidence="1 2" key="1">
    <citation type="submission" date="2016-12" db="EMBL/GenBank/DDBJ databases">
        <title>Complete genome sequence of Thauera chlorobenzoica, a Betaproteobacterium degrading haloaromatics anaerobically to CO2 and halides.</title>
        <authorList>
            <person name="Goris T."/>
            <person name="Mergelsberg M."/>
            <person name="Boll M."/>
        </authorList>
    </citation>
    <scope>NUCLEOTIDE SEQUENCE [LARGE SCALE GENOMIC DNA]</scope>
    <source>
        <strain evidence="1 2">3CB1</strain>
    </source>
</reference>
<dbReference type="KEGG" id="tcl:Tchl_1334"/>
<proteinExistence type="predicted"/>
<dbReference type="AlphaFoldDB" id="A0A1H5T544"/>
<accession>A0A1H5T544</accession>
<evidence type="ECO:0000313" key="2">
    <source>
        <dbReference type="Proteomes" id="UP000185739"/>
    </source>
</evidence>
<gene>
    <name evidence="1" type="ORF">Tchl_1334</name>
</gene>
<dbReference type="RefSeq" id="WP_198158997.1">
    <property type="nucleotide sequence ID" value="NZ_CP018839.1"/>
</dbReference>
<evidence type="ECO:0000313" key="1">
    <source>
        <dbReference type="EMBL" id="APR04193.1"/>
    </source>
</evidence>
<name>A0A1H5T544_9RHOO</name>
<dbReference type="Proteomes" id="UP000185739">
    <property type="component" value="Chromosome"/>
</dbReference>
<sequence length="50" mass="5156">MMRIWGWPLVIALLSAVGLIAGLVADGAGDVLSWAGLGVPVLVVLRCGLR</sequence>
<organism evidence="1 2">
    <name type="scientific">Thauera chlorobenzoica</name>
    <dbReference type="NCBI Taxonomy" id="96773"/>
    <lineage>
        <taxon>Bacteria</taxon>
        <taxon>Pseudomonadati</taxon>
        <taxon>Pseudomonadota</taxon>
        <taxon>Betaproteobacteria</taxon>
        <taxon>Rhodocyclales</taxon>
        <taxon>Zoogloeaceae</taxon>
        <taxon>Thauera</taxon>
    </lineage>
</organism>